<reference evidence="1" key="1">
    <citation type="submission" date="2014-09" db="EMBL/GenBank/DDBJ databases">
        <authorList>
            <person name="Magalhaes I.L.F."/>
            <person name="Oliveira U."/>
            <person name="Santos F.R."/>
            <person name="Vidigal T.H.D.A."/>
            <person name="Brescovit A.D."/>
            <person name="Santos A.J."/>
        </authorList>
    </citation>
    <scope>NUCLEOTIDE SEQUENCE</scope>
    <source>
        <tissue evidence="1">Shoot tissue taken approximately 20 cm above the soil surface</tissue>
    </source>
</reference>
<reference evidence="1" key="2">
    <citation type="journal article" date="2015" name="Data Brief">
        <title>Shoot transcriptome of the giant reed, Arundo donax.</title>
        <authorList>
            <person name="Barrero R.A."/>
            <person name="Guerrero F.D."/>
            <person name="Moolhuijzen P."/>
            <person name="Goolsby J.A."/>
            <person name="Tidwell J."/>
            <person name="Bellgard S.E."/>
            <person name="Bellgard M.I."/>
        </authorList>
    </citation>
    <scope>NUCLEOTIDE SEQUENCE</scope>
    <source>
        <tissue evidence="1">Shoot tissue taken approximately 20 cm above the soil surface</tissue>
    </source>
</reference>
<protein>
    <submittedName>
        <fullName evidence="1">Uncharacterized protein</fullName>
    </submittedName>
</protein>
<dbReference type="AlphaFoldDB" id="A0A0A9CNL9"/>
<sequence>MYSQMLANIFEFWCQKKMIFDTRQRSPSSYILIKHNCQYFSKTIFTNGNTIYRTYFPYQLN</sequence>
<accession>A0A0A9CNL9</accession>
<organism evidence="1">
    <name type="scientific">Arundo donax</name>
    <name type="common">Giant reed</name>
    <name type="synonym">Donax arundinaceus</name>
    <dbReference type="NCBI Taxonomy" id="35708"/>
    <lineage>
        <taxon>Eukaryota</taxon>
        <taxon>Viridiplantae</taxon>
        <taxon>Streptophyta</taxon>
        <taxon>Embryophyta</taxon>
        <taxon>Tracheophyta</taxon>
        <taxon>Spermatophyta</taxon>
        <taxon>Magnoliopsida</taxon>
        <taxon>Liliopsida</taxon>
        <taxon>Poales</taxon>
        <taxon>Poaceae</taxon>
        <taxon>PACMAD clade</taxon>
        <taxon>Arundinoideae</taxon>
        <taxon>Arundineae</taxon>
        <taxon>Arundo</taxon>
    </lineage>
</organism>
<evidence type="ECO:0000313" key="1">
    <source>
        <dbReference type="EMBL" id="JAD77161.1"/>
    </source>
</evidence>
<proteinExistence type="predicted"/>
<dbReference type="EMBL" id="GBRH01220734">
    <property type="protein sequence ID" value="JAD77161.1"/>
    <property type="molecule type" value="Transcribed_RNA"/>
</dbReference>
<name>A0A0A9CNL9_ARUDO</name>